<sequence length="891" mass="99433">MGYNSKESQYGNYPYLEVEYYVPPSISIQEIQSNTTDGDASAYVGQEVVTRGVVTAVTSKGFFIQNGTGPWSGIYVYLGSSPDVEIGDYVKVSGVVKEYYGFTEIQASSDGITVLGTADVPEPVVLQTGEVAQEQWESVLVKVENVVVTNANLGYGEWEVDDGSGPVRVDDLMYRFYPKYNQKLEYVAGVVYYSYGNFKIEPRSADDIALAPEYQSIREIRENWESGKKVVTSGIVIGTRSTGFFIQNGTEPNSGIYVYVGRSFAKDVKPGDIVQVNGTTSQWNGLYELSDPSYKVVGHTDLPEPVVIKAGEMDDGYQSMRVKLEWVRVTDVSGSSVTVEDDTGSLILYDYYDIMDVVPGKILEYVIGIGYRYKVIEVYPTDYKLYIPSIGISEVVKPDYAIKGVPMKFKVTVVNNGEMADNITVALYANGALAGNVTHEIDVGGSAVYEFTYVPVELGGLTIDIQVWESGWGIIDERIYQYKVVPNPNVVAYGLTPYYERLYQKEMDNITPLYENLTWTVDELQSCGVDLGDLAPKVQWIEDSMAEIQRQYQIYDTLKGLLVQQNPYRNSYYYPVMVHIRKAAMLSRDVNEEINEVLPILHATLEQVWPICHPPAPAPGNETVPGNETGGLPVNQTNETQPAPETNVTPSTNITIHIPKVLIDDAHGQYYVEQTGVNTLINRIEDELGWEVEINKLPLTYDILKDYDVVIILDPKDDLTDAEIAALQEYVESGGGLFIAGEWYKYANTENLNRLISKYGIKFNPDELMDDDHNSGRPYYPFIGIYNKDHPAMKFVPEDWTMYYNGQTLTLAGNAVWLIKAYDTGYSVDADGNVVYVKGTHPVLAAAVEVGSGRIIAYGSSKALSDSYYQKYINSNWPFIKGALLWLAHQE</sequence>
<dbReference type="Gene3D" id="2.60.40.10">
    <property type="entry name" value="Immunoglobulins"/>
    <property type="match status" value="1"/>
</dbReference>
<dbReference type="AlphaFoldDB" id="A0A2Z2MN21"/>
<dbReference type="InterPro" id="IPR013783">
    <property type="entry name" value="Ig-like_fold"/>
</dbReference>
<protein>
    <recommendedName>
        <fullName evidence="1">ABC-type uncharacterized transport system domain-containing protein</fullName>
    </recommendedName>
</protein>
<dbReference type="Proteomes" id="UP000250125">
    <property type="component" value="Chromosome"/>
</dbReference>
<dbReference type="Pfam" id="PF09822">
    <property type="entry name" value="ABC_transp_aux"/>
    <property type="match status" value="1"/>
</dbReference>
<accession>A0A2Z2MN21</accession>
<dbReference type="CDD" id="cd04486">
    <property type="entry name" value="YhcR_OBF_like"/>
    <property type="match status" value="1"/>
</dbReference>
<evidence type="ECO:0000313" key="3">
    <source>
        <dbReference type="Proteomes" id="UP000250125"/>
    </source>
</evidence>
<dbReference type="InterPro" id="IPR019196">
    <property type="entry name" value="ABC_transp_unknown"/>
</dbReference>
<proteinExistence type="predicted"/>
<dbReference type="KEGG" id="tsl:A3L11_07885"/>
<feature type="domain" description="ABC-type uncharacterised transport system" evidence="1">
    <location>
        <begin position="692"/>
        <end position="773"/>
    </location>
</feature>
<name>A0A2Z2MN21_9EURY</name>
<dbReference type="EMBL" id="CP015103">
    <property type="protein sequence ID" value="ASJ09772.1"/>
    <property type="molecule type" value="Genomic_DNA"/>
</dbReference>
<dbReference type="PANTHER" id="PTHR42834">
    <property type="entry name" value="ENDONUCLEASE/EXONUCLEASE/PHOSPHATASE FAMILY PROTEIN (AFU_ORTHOLOGUE AFUA_3G09210)"/>
    <property type="match status" value="1"/>
</dbReference>
<evidence type="ECO:0000313" key="2">
    <source>
        <dbReference type="EMBL" id="ASJ09772.1"/>
    </source>
</evidence>
<organism evidence="2 3">
    <name type="scientific">Thermococcus siculi</name>
    <dbReference type="NCBI Taxonomy" id="72803"/>
    <lineage>
        <taxon>Archaea</taxon>
        <taxon>Methanobacteriati</taxon>
        <taxon>Methanobacteriota</taxon>
        <taxon>Thermococci</taxon>
        <taxon>Thermococcales</taxon>
        <taxon>Thermococcaceae</taxon>
        <taxon>Thermococcus</taxon>
    </lineage>
</organism>
<dbReference type="InterPro" id="IPR029062">
    <property type="entry name" value="Class_I_gatase-like"/>
</dbReference>
<dbReference type="PANTHER" id="PTHR42834:SF1">
    <property type="entry name" value="ENDONUCLEASE_EXONUCLEASE_PHOSPHATASE FAMILY PROTEIN (AFU_ORTHOLOGUE AFUA_3G09210)"/>
    <property type="match status" value="1"/>
</dbReference>
<keyword evidence="3" id="KW-1185">Reference proteome</keyword>
<dbReference type="SUPFAM" id="SSF52317">
    <property type="entry name" value="Class I glutamine amidotransferase-like"/>
    <property type="match status" value="1"/>
</dbReference>
<dbReference type="Gene3D" id="3.40.50.880">
    <property type="match status" value="1"/>
</dbReference>
<evidence type="ECO:0000259" key="1">
    <source>
        <dbReference type="Pfam" id="PF09822"/>
    </source>
</evidence>
<reference evidence="2 3" key="1">
    <citation type="submission" date="2016-04" db="EMBL/GenBank/DDBJ databases">
        <title>Complete genome sequence of Thermococcus siculi type strain RG-20.</title>
        <authorList>
            <person name="Oger P.M."/>
        </authorList>
    </citation>
    <scope>NUCLEOTIDE SEQUENCE [LARGE SCALE GENOMIC DNA]</scope>
    <source>
        <strain evidence="2 3">RG-20</strain>
    </source>
</reference>
<gene>
    <name evidence="2" type="ORF">A3L11_07885</name>
</gene>